<evidence type="ECO:0000256" key="6">
    <source>
        <dbReference type="ARBA" id="ARBA00023306"/>
    </source>
</evidence>
<dbReference type="InterPro" id="IPR036873">
    <property type="entry name" value="Rhodanese-like_dom_sf"/>
</dbReference>
<evidence type="ECO:0000256" key="3">
    <source>
        <dbReference type="ARBA" id="ARBA00022618"/>
    </source>
</evidence>
<dbReference type="SUPFAM" id="SSF52821">
    <property type="entry name" value="Rhodanese/Cell cycle control phosphatase"/>
    <property type="match status" value="1"/>
</dbReference>
<dbReference type="PRINTS" id="PR00716">
    <property type="entry name" value="MPIPHPHTASE"/>
</dbReference>
<evidence type="ECO:0000313" key="10">
    <source>
        <dbReference type="Proteomes" id="UP000276133"/>
    </source>
</evidence>
<keyword evidence="10" id="KW-1185">Reference proteome</keyword>
<sequence>MFTSSRIKRKMQFDSPKMSEKSQVKQLVFDDDQGEMDSPVKMAQPRKLFIDNIDENSCGSAFSEHGSEMDDMSQSSDLDDSFSFVSKQTIEQDLPKKYLESPFSRFRLNQQESSQNDKLIGDMSRIHTLPILSKSRHNDLASIEPKTLVDLLNGKYEHKIGEYIILDARYPYEFNGGHVSSAQSAFLKDQDNYPNLFYPEIYLLEGGYKRFFEESIQLCEPRSYMPMSDSHHKQDMNFLLYQVKSQISLNKTFLFLHARTSGIPYII</sequence>
<comment type="caution">
    <text evidence="9">The sequence shown here is derived from an EMBL/GenBank/DDBJ whole genome shotgun (WGS) entry which is preliminary data.</text>
</comment>
<keyword evidence="5" id="KW-0904">Protein phosphatase</keyword>
<name>A0A3M7RCP2_BRAPC</name>
<dbReference type="InterPro" id="IPR001763">
    <property type="entry name" value="Rhodanese-like_dom"/>
</dbReference>
<dbReference type="GO" id="GO:0005634">
    <property type="term" value="C:nucleus"/>
    <property type="evidence" value="ECO:0007669"/>
    <property type="project" value="TreeGrafter"/>
</dbReference>
<dbReference type="InterPro" id="IPR000751">
    <property type="entry name" value="MPI_Phosphatase"/>
</dbReference>
<reference evidence="9 10" key="1">
    <citation type="journal article" date="2018" name="Sci. Rep.">
        <title>Genomic signatures of local adaptation to the degree of environmental predictability in rotifers.</title>
        <authorList>
            <person name="Franch-Gras L."/>
            <person name="Hahn C."/>
            <person name="Garcia-Roger E.M."/>
            <person name="Carmona M.J."/>
            <person name="Serra M."/>
            <person name="Gomez A."/>
        </authorList>
    </citation>
    <scope>NUCLEOTIDE SEQUENCE [LARGE SCALE GENOMIC DNA]</scope>
    <source>
        <strain evidence="9">HYR1</strain>
    </source>
</reference>
<accession>A0A3M7RCP2</accession>
<dbReference type="GO" id="GO:0000086">
    <property type="term" value="P:G2/M transition of mitotic cell cycle"/>
    <property type="evidence" value="ECO:0007669"/>
    <property type="project" value="TreeGrafter"/>
</dbReference>
<dbReference type="Proteomes" id="UP000276133">
    <property type="component" value="Unassembled WGS sequence"/>
</dbReference>
<keyword evidence="6" id="KW-0131">Cell cycle</keyword>
<evidence type="ECO:0000256" key="1">
    <source>
        <dbReference type="ARBA" id="ARBA00011065"/>
    </source>
</evidence>
<dbReference type="PANTHER" id="PTHR10828:SF17">
    <property type="entry name" value="PROTEIN-TYROSINE-PHOSPHATASE"/>
    <property type="match status" value="1"/>
</dbReference>
<dbReference type="EC" id="3.1.3.48" evidence="2"/>
<dbReference type="GO" id="GO:0010971">
    <property type="term" value="P:positive regulation of G2/M transition of mitotic cell cycle"/>
    <property type="evidence" value="ECO:0007669"/>
    <property type="project" value="TreeGrafter"/>
</dbReference>
<feature type="region of interest" description="Disordered" evidence="7">
    <location>
        <begin position="1"/>
        <end position="24"/>
    </location>
</feature>
<protein>
    <recommendedName>
        <fullName evidence="2">protein-tyrosine-phosphatase</fullName>
        <ecNumber evidence="2">3.1.3.48</ecNumber>
    </recommendedName>
</protein>
<evidence type="ECO:0000256" key="4">
    <source>
        <dbReference type="ARBA" id="ARBA00022801"/>
    </source>
</evidence>
<keyword evidence="4" id="KW-0378">Hydrolase</keyword>
<feature type="compositionally biased region" description="Basic residues" evidence="7">
    <location>
        <begin position="1"/>
        <end position="10"/>
    </location>
</feature>
<organism evidence="9 10">
    <name type="scientific">Brachionus plicatilis</name>
    <name type="common">Marine rotifer</name>
    <name type="synonym">Brachionus muelleri</name>
    <dbReference type="NCBI Taxonomy" id="10195"/>
    <lineage>
        <taxon>Eukaryota</taxon>
        <taxon>Metazoa</taxon>
        <taxon>Spiralia</taxon>
        <taxon>Gnathifera</taxon>
        <taxon>Rotifera</taxon>
        <taxon>Eurotatoria</taxon>
        <taxon>Monogononta</taxon>
        <taxon>Pseudotrocha</taxon>
        <taxon>Ploima</taxon>
        <taxon>Brachionidae</taxon>
        <taxon>Brachionus</taxon>
    </lineage>
</organism>
<proteinExistence type="inferred from homology"/>
<dbReference type="EMBL" id="REGN01003711">
    <property type="protein sequence ID" value="RNA21209.1"/>
    <property type="molecule type" value="Genomic_DNA"/>
</dbReference>
<dbReference type="GO" id="GO:0110032">
    <property type="term" value="P:positive regulation of G2/MI transition of meiotic cell cycle"/>
    <property type="evidence" value="ECO:0007669"/>
    <property type="project" value="TreeGrafter"/>
</dbReference>
<dbReference type="PROSITE" id="PS50206">
    <property type="entry name" value="RHODANESE_3"/>
    <property type="match status" value="2"/>
</dbReference>
<dbReference type="GO" id="GO:0051301">
    <property type="term" value="P:cell division"/>
    <property type="evidence" value="ECO:0007669"/>
    <property type="project" value="UniProtKB-KW"/>
</dbReference>
<dbReference type="AlphaFoldDB" id="A0A3M7RCP2"/>
<comment type="similarity">
    <text evidence="1">Belongs to the MPI phosphatase family.</text>
</comment>
<evidence type="ECO:0000259" key="8">
    <source>
        <dbReference type="PROSITE" id="PS50206"/>
    </source>
</evidence>
<evidence type="ECO:0000313" key="9">
    <source>
        <dbReference type="EMBL" id="RNA21209.1"/>
    </source>
</evidence>
<keyword evidence="3" id="KW-0132">Cell division</keyword>
<dbReference type="STRING" id="10195.A0A3M7RCP2"/>
<dbReference type="OrthoDB" id="9999371at2759"/>
<evidence type="ECO:0000256" key="2">
    <source>
        <dbReference type="ARBA" id="ARBA00013064"/>
    </source>
</evidence>
<dbReference type="Gene3D" id="3.40.250.10">
    <property type="entry name" value="Rhodanese-like domain"/>
    <property type="match status" value="2"/>
</dbReference>
<feature type="domain" description="Rhodanese" evidence="8">
    <location>
        <begin position="159"/>
        <end position="183"/>
    </location>
</feature>
<gene>
    <name evidence="9" type="ORF">BpHYR1_030145</name>
</gene>
<dbReference type="GO" id="GO:0004725">
    <property type="term" value="F:protein tyrosine phosphatase activity"/>
    <property type="evidence" value="ECO:0007669"/>
    <property type="project" value="UniProtKB-EC"/>
</dbReference>
<feature type="domain" description="Rhodanese" evidence="8">
    <location>
        <begin position="198"/>
        <end position="220"/>
    </location>
</feature>
<evidence type="ECO:0000256" key="5">
    <source>
        <dbReference type="ARBA" id="ARBA00022912"/>
    </source>
</evidence>
<evidence type="ECO:0000256" key="7">
    <source>
        <dbReference type="SAM" id="MobiDB-lite"/>
    </source>
</evidence>
<dbReference type="GO" id="GO:0005737">
    <property type="term" value="C:cytoplasm"/>
    <property type="evidence" value="ECO:0007669"/>
    <property type="project" value="TreeGrafter"/>
</dbReference>
<dbReference type="PANTHER" id="PTHR10828">
    <property type="entry name" value="M-PHASE INDUCER PHOSPHATASE DUAL SPECIFICITY PHOSPHATASE CDC25"/>
    <property type="match status" value="1"/>
</dbReference>